<dbReference type="Pfam" id="PF02518">
    <property type="entry name" value="HATPase_c"/>
    <property type="match status" value="1"/>
</dbReference>
<feature type="signal peptide" evidence="10">
    <location>
        <begin position="1"/>
        <end position="20"/>
    </location>
</feature>
<evidence type="ECO:0000313" key="13">
    <source>
        <dbReference type="Proteomes" id="UP000269041"/>
    </source>
</evidence>
<keyword evidence="9" id="KW-0812">Transmembrane</keyword>
<dbReference type="InterPro" id="IPR003661">
    <property type="entry name" value="HisK_dim/P_dom"/>
</dbReference>
<dbReference type="SUPFAM" id="SSF55874">
    <property type="entry name" value="ATPase domain of HSP90 chaperone/DNA topoisomerase II/histidine kinase"/>
    <property type="match status" value="1"/>
</dbReference>
<dbReference type="InterPro" id="IPR036890">
    <property type="entry name" value="HATPase_C_sf"/>
</dbReference>
<dbReference type="SMART" id="SM00388">
    <property type="entry name" value="HisKA"/>
    <property type="match status" value="1"/>
</dbReference>
<dbReference type="SUPFAM" id="SSF47384">
    <property type="entry name" value="Homodimeric domain of signal transducing histidine kinase"/>
    <property type="match status" value="1"/>
</dbReference>
<dbReference type="InterPro" id="IPR021821">
    <property type="entry name" value="VxrA_SD"/>
</dbReference>
<comment type="caution">
    <text evidence="12">The sequence shown here is derived from an EMBL/GenBank/DDBJ whole genome shotgun (WGS) entry which is preliminary data.</text>
</comment>
<dbReference type="EC" id="2.7.13.3" evidence="3"/>
<gene>
    <name evidence="12" type="ORF">EJA03_15580</name>
</gene>
<dbReference type="AlphaFoldDB" id="A0A427U041"/>
<evidence type="ECO:0000256" key="9">
    <source>
        <dbReference type="SAM" id="Phobius"/>
    </source>
</evidence>
<dbReference type="GO" id="GO:0000155">
    <property type="term" value="F:phosphorelay sensor kinase activity"/>
    <property type="evidence" value="ECO:0007669"/>
    <property type="project" value="InterPro"/>
</dbReference>
<dbReference type="Pfam" id="PF11884">
    <property type="entry name" value="DUF3404"/>
    <property type="match status" value="1"/>
</dbReference>
<evidence type="ECO:0000256" key="4">
    <source>
        <dbReference type="ARBA" id="ARBA00022475"/>
    </source>
</evidence>
<feature type="transmembrane region" description="Helical" evidence="9">
    <location>
        <begin position="233"/>
        <end position="255"/>
    </location>
</feature>
<keyword evidence="4" id="KW-1003">Cell membrane</keyword>
<dbReference type="CDD" id="cd00082">
    <property type="entry name" value="HisKA"/>
    <property type="match status" value="1"/>
</dbReference>
<dbReference type="InterPro" id="IPR003594">
    <property type="entry name" value="HATPase_dom"/>
</dbReference>
<dbReference type="InterPro" id="IPR005467">
    <property type="entry name" value="His_kinase_dom"/>
</dbReference>
<keyword evidence="7" id="KW-0418">Kinase</keyword>
<feature type="domain" description="Histidine kinase" evidence="11">
    <location>
        <begin position="270"/>
        <end position="462"/>
    </location>
</feature>
<evidence type="ECO:0000256" key="1">
    <source>
        <dbReference type="ARBA" id="ARBA00000085"/>
    </source>
</evidence>
<keyword evidence="8" id="KW-0902">Two-component regulatory system</keyword>
<dbReference type="GO" id="GO:0005886">
    <property type="term" value="C:plasma membrane"/>
    <property type="evidence" value="ECO:0007669"/>
    <property type="project" value="UniProtKB-SubCell"/>
</dbReference>
<sequence length="462" mass="53586">MKIYPLVIFFITALPWASHATNIQKKWQSFFQRTWQIAPLVVNSQELSHFPQKLLRESARYPDFEYYSWGDIQILYQIAQDCQVNKPTQPHLKTAVEFELALCHNQSLDETWFSTHSPIHPAGGSFAERYLSKHPEKKTTGDFLRYLTISNPKHPLNKQLSLLSVKGRETLLNGYRAWMEEETLWLSGEQGWKAVPNIKWHPVAKELNIRLSGPNCELRYSNLCINEVTHNLIMQRLILISISVIVLFLFAKSLYIRRKQNREKRFILQLLTHELRTPITSLGLTVEMLRNQFDLLTEETQQAVWRLISDHQRLAQLTENSKVYLSTHSSHQLMEQTAYISDWLDHLCEKHNLSYQLNQDKEVTLPFYWLSICMDNLIRNAKQHGKGEVTVYVTLTDKLKLTVSDQGVFPSTLSQLMTASIAKPSTDNMGMGLSIIRHLIALIGGHLTIRRRPTRCTLEIPL</sequence>
<dbReference type="OrthoDB" id="5593498at2"/>
<feature type="chain" id="PRO_5019435383" description="histidine kinase" evidence="10">
    <location>
        <begin position="21"/>
        <end position="462"/>
    </location>
</feature>
<proteinExistence type="predicted"/>
<dbReference type="EMBL" id="RSFA01000082">
    <property type="protein sequence ID" value="RSD30134.1"/>
    <property type="molecule type" value="Genomic_DNA"/>
</dbReference>
<dbReference type="Gene3D" id="3.30.565.10">
    <property type="entry name" value="Histidine kinase-like ATPase, C-terminal domain"/>
    <property type="match status" value="1"/>
</dbReference>
<keyword evidence="5" id="KW-0597">Phosphoprotein</keyword>
<protein>
    <recommendedName>
        <fullName evidence="3">histidine kinase</fullName>
        <ecNumber evidence="3">2.7.13.3</ecNumber>
    </recommendedName>
</protein>
<dbReference type="RefSeq" id="WP_125322652.1">
    <property type="nucleotide sequence ID" value="NZ_AP024890.1"/>
</dbReference>
<keyword evidence="10" id="KW-0732">Signal</keyword>
<dbReference type="Gene3D" id="1.10.287.130">
    <property type="match status" value="1"/>
</dbReference>
<evidence type="ECO:0000256" key="7">
    <source>
        <dbReference type="ARBA" id="ARBA00022777"/>
    </source>
</evidence>
<evidence type="ECO:0000259" key="11">
    <source>
        <dbReference type="PROSITE" id="PS50109"/>
    </source>
</evidence>
<keyword evidence="9" id="KW-0472">Membrane</keyword>
<evidence type="ECO:0000256" key="6">
    <source>
        <dbReference type="ARBA" id="ARBA00022679"/>
    </source>
</evidence>
<evidence type="ECO:0000313" key="12">
    <source>
        <dbReference type="EMBL" id="RSD30134.1"/>
    </source>
</evidence>
<evidence type="ECO:0000256" key="3">
    <source>
        <dbReference type="ARBA" id="ARBA00012438"/>
    </source>
</evidence>
<dbReference type="PANTHER" id="PTHR44936">
    <property type="entry name" value="SENSOR PROTEIN CREC"/>
    <property type="match status" value="1"/>
</dbReference>
<comment type="subcellular location">
    <subcellularLocation>
        <location evidence="2">Cell membrane</location>
        <topology evidence="2">Multi-pass membrane protein</topology>
    </subcellularLocation>
</comment>
<keyword evidence="6" id="KW-0808">Transferase</keyword>
<evidence type="ECO:0000256" key="5">
    <source>
        <dbReference type="ARBA" id="ARBA00022553"/>
    </source>
</evidence>
<dbReference type="InterPro" id="IPR050980">
    <property type="entry name" value="2C_sensor_his_kinase"/>
</dbReference>
<comment type="catalytic activity">
    <reaction evidence="1">
        <text>ATP + protein L-histidine = ADP + protein N-phospho-L-histidine.</text>
        <dbReference type="EC" id="2.7.13.3"/>
    </reaction>
</comment>
<dbReference type="PROSITE" id="PS50109">
    <property type="entry name" value="HIS_KIN"/>
    <property type="match status" value="1"/>
</dbReference>
<organism evidence="12 13">
    <name type="scientific">Vibrio pectenicida</name>
    <dbReference type="NCBI Taxonomy" id="62763"/>
    <lineage>
        <taxon>Bacteria</taxon>
        <taxon>Pseudomonadati</taxon>
        <taxon>Pseudomonadota</taxon>
        <taxon>Gammaproteobacteria</taxon>
        <taxon>Vibrionales</taxon>
        <taxon>Vibrionaceae</taxon>
        <taxon>Vibrio</taxon>
    </lineage>
</organism>
<reference evidence="12 13" key="1">
    <citation type="submission" date="2018-12" db="EMBL/GenBank/DDBJ databases">
        <title>Genomic taxonomy of the Vibrionaceae family.</title>
        <authorList>
            <person name="Gomez-Gil B."/>
            <person name="Enciso-Ibarra K."/>
        </authorList>
    </citation>
    <scope>NUCLEOTIDE SEQUENCE [LARGE SCALE GENOMIC DNA]</scope>
    <source>
        <strain evidence="12 13">CAIM 594</strain>
    </source>
</reference>
<keyword evidence="13" id="KW-1185">Reference proteome</keyword>
<evidence type="ECO:0000256" key="10">
    <source>
        <dbReference type="SAM" id="SignalP"/>
    </source>
</evidence>
<name>A0A427U041_9VIBR</name>
<dbReference type="InterPro" id="IPR036097">
    <property type="entry name" value="HisK_dim/P_sf"/>
</dbReference>
<dbReference type="PANTHER" id="PTHR44936:SF9">
    <property type="entry name" value="SENSOR PROTEIN CREC"/>
    <property type="match status" value="1"/>
</dbReference>
<dbReference type="Proteomes" id="UP000269041">
    <property type="component" value="Unassembled WGS sequence"/>
</dbReference>
<keyword evidence="9" id="KW-1133">Transmembrane helix</keyword>
<evidence type="ECO:0000256" key="2">
    <source>
        <dbReference type="ARBA" id="ARBA00004651"/>
    </source>
</evidence>
<accession>A0A427U041</accession>
<evidence type="ECO:0000256" key="8">
    <source>
        <dbReference type="ARBA" id="ARBA00023012"/>
    </source>
</evidence>